<evidence type="ECO:0000313" key="3">
    <source>
        <dbReference type="Proteomes" id="UP000288096"/>
    </source>
</evidence>
<dbReference type="Proteomes" id="UP000288096">
    <property type="component" value="Unassembled WGS sequence"/>
</dbReference>
<comment type="similarity">
    <text evidence="1">Belongs to the UPF0301 (AlgH) family.</text>
</comment>
<organism evidence="2 3">
    <name type="scientific">Desulfonema ishimotonii</name>
    <dbReference type="NCBI Taxonomy" id="45657"/>
    <lineage>
        <taxon>Bacteria</taxon>
        <taxon>Pseudomonadati</taxon>
        <taxon>Thermodesulfobacteriota</taxon>
        <taxon>Desulfobacteria</taxon>
        <taxon>Desulfobacterales</taxon>
        <taxon>Desulfococcaceae</taxon>
        <taxon>Desulfonema</taxon>
    </lineage>
</organism>
<dbReference type="GO" id="GO:0005829">
    <property type="term" value="C:cytosol"/>
    <property type="evidence" value="ECO:0007669"/>
    <property type="project" value="TreeGrafter"/>
</dbReference>
<accession>A0A401FST1</accession>
<reference evidence="3" key="1">
    <citation type="submission" date="2017-11" db="EMBL/GenBank/DDBJ databases">
        <authorList>
            <person name="Watanabe M."/>
            <person name="Kojima H."/>
        </authorList>
    </citation>
    <scope>NUCLEOTIDE SEQUENCE [LARGE SCALE GENOMIC DNA]</scope>
    <source>
        <strain evidence="3">Tokyo 01</strain>
    </source>
</reference>
<protein>
    <submittedName>
        <fullName evidence="2">DUF179 domain-containing protein</fullName>
    </submittedName>
</protein>
<dbReference type="InterPro" id="IPR003774">
    <property type="entry name" value="AlgH-like"/>
</dbReference>
<name>A0A401FST1_9BACT</name>
<dbReference type="Gene3D" id="3.40.1740.10">
    <property type="entry name" value="VC0467-like"/>
    <property type="match status" value="1"/>
</dbReference>
<evidence type="ECO:0000313" key="2">
    <source>
        <dbReference type="EMBL" id="GBC60015.1"/>
    </source>
</evidence>
<dbReference type="EMBL" id="BEXT01000001">
    <property type="protein sequence ID" value="GBC60015.1"/>
    <property type="molecule type" value="Genomic_DNA"/>
</dbReference>
<proteinExistence type="inferred from homology"/>
<gene>
    <name evidence="2" type="ORF">DENIS_0957</name>
</gene>
<comment type="caution">
    <text evidence="2">The sequence shown here is derived from an EMBL/GenBank/DDBJ whole genome shotgun (WGS) entry which is preliminary data.</text>
</comment>
<reference evidence="3" key="2">
    <citation type="submission" date="2019-01" db="EMBL/GenBank/DDBJ databases">
        <title>Genome sequence of Desulfonema ishimotonii strain Tokyo 01.</title>
        <authorList>
            <person name="Fukui M."/>
        </authorList>
    </citation>
    <scope>NUCLEOTIDE SEQUENCE [LARGE SCALE GENOMIC DNA]</scope>
    <source>
        <strain evidence="3">Tokyo 01</strain>
    </source>
</reference>
<keyword evidence="3" id="KW-1185">Reference proteome</keyword>
<evidence type="ECO:0000256" key="1">
    <source>
        <dbReference type="ARBA" id="ARBA00009600"/>
    </source>
</evidence>
<sequence>MSNTRDILEAIAAGKGPESYLISLGCAGWGPGQLEAEIKQNSWLTCPATEEIIFNVPGEKRWEAAVKKIGIDPALLSDTVGHA</sequence>
<dbReference type="SUPFAM" id="SSF143456">
    <property type="entry name" value="VC0467-like"/>
    <property type="match status" value="1"/>
</dbReference>
<dbReference type="PANTHER" id="PTHR30327:SF1">
    <property type="entry name" value="UPF0301 PROTEIN YQGE"/>
    <property type="match status" value="1"/>
</dbReference>
<dbReference type="PANTHER" id="PTHR30327">
    <property type="entry name" value="UNCHARACTERIZED PROTEIN YQGE"/>
    <property type="match status" value="1"/>
</dbReference>
<dbReference type="AlphaFoldDB" id="A0A401FST1"/>
<dbReference type="Pfam" id="PF02622">
    <property type="entry name" value="DUF179"/>
    <property type="match status" value="1"/>
</dbReference>